<reference evidence="1" key="1">
    <citation type="submission" date="2014-11" db="EMBL/GenBank/DDBJ databases">
        <authorList>
            <person name="Amaro Gonzalez C."/>
        </authorList>
    </citation>
    <scope>NUCLEOTIDE SEQUENCE</scope>
</reference>
<reference evidence="1" key="2">
    <citation type="journal article" date="2015" name="Fish Shellfish Immunol.">
        <title>Early steps in the European eel (Anguilla anguilla)-Vibrio vulnificus interaction in the gills: Role of the RtxA13 toxin.</title>
        <authorList>
            <person name="Callol A."/>
            <person name="Pajuelo D."/>
            <person name="Ebbesson L."/>
            <person name="Teles M."/>
            <person name="MacKenzie S."/>
            <person name="Amaro C."/>
        </authorList>
    </citation>
    <scope>NUCLEOTIDE SEQUENCE</scope>
</reference>
<proteinExistence type="predicted"/>
<name>A0A0E9XP34_ANGAN</name>
<protein>
    <submittedName>
        <fullName evidence="1">Uncharacterized protein</fullName>
    </submittedName>
</protein>
<sequence length="33" mass="3643">MSTPAGYHEMRHHTFVGGRSLCCQLGNTSFFLG</sequence>
<evidence type="ECO:0000313" key="1">
    <source>
        <dbReference type="EMBL" id="JAI04390.1"/>
    </source>
</evidence>
<dbReference type="AlphaFoldDB" id="A0A0E9XP34"/>
<accession>A0A0E9XP34</accession>
<dbReference type="EMBL" id="GBXM01004188">
    <property type="protein sequence ID" value="JAI04390.1"/>
    <property type="molecule type" value="Transcribed_RNA"/>
</dbReference>
<organism evidence="1">
    <name type="scientific">Anguilla anguilla</name>
    <name type="common">European freshwater eel</name>
    <name type="synonym">Muraena anguilla</name>
    <dbReference type="NCBI Taxonomy" id="7936"/>
    <lineage>
        <taxon>Eukaryota</taxon>
        <taxon>Metazoa</taxon>
        <taxon>Chordata</taxon>
        <taxon>Craniata</taxon>
        <taxon>Vertebrata</taxon>
        <taxon>Euteleostomi</taxon>
        <taxon>Actinopterygii</taxon>
        <taxon>Neopterygii</taxon>
        <taxon>Teleostei</taxon>
        <taxon>Anguilliformes</taxon>
        <taxon>Anguillidae</taxon>
        <taxon>Anguilla</taxon>
    </lineage>
</organism>